<dbReference type="Proteomes" id="UP000307943">
    <property type="component" value="Unassembled WGS sequence"/>
</dbReference>
<gene>
    <name evidence="6" type="ORF">FE784_21495</name>
</gene>
<dbReference type="RefSeq" id="WP_139604294.1">
    <property type="nucleotide sequence ID" value="NZ_VDCQ01000032.1"/>
</dbReference>
<keyword evidence="3" id="KW-0813">Transport</keyword>
<dbReference type="AlphaFoldDB" id="A0A5C4T546"/>
<name>A0A5C4T546_9BACL</name>
<evidence type="ECO:0000256" key="1">
    <source>
        <dbReference type="ARBA" id="ARBA00004196"/>
    </source>
</evidence>
<comment type="similarity">
    <text evidence="2">Belongs to the bacterial solute-binding protein 1 family.</text>
</comment>
<accession>A0A5C4T546</accession>
<evidence type="ECO:0000313" key="6">
    <source>
        <dbReference type="EMBL" id="TNJ64194.1"/>
    </source>
</evidence>
<dbReference type="SUPFAM" id="SSF53850">
    <property type="entry name" value="Periplasmic binding protein-like II"/>
    <property type="match status" value="1"/>
</dbReference>
<sequence>MTVKKKMACGFISALLVFMIGCSGSTPGSSDAKPAEDNKPSAPEALGPVSLTLFKEDTGVSAETVEQLIRKKFPQIDLLVIKSAKGTMIEDVVSGGVVPDIVSHSLGGLWKLRDLQLLSDLTPLIQTHKFDLSRFADGVVDVVKSYSDNGQQFLVMPFELNNNALFYNKDIFDRVGVDYPKDGMTWEQLYDLTKRLVRTDGNVQINGFHYNFLNVIYKNQLALPFVDPKTNKAAVNGEQWANWVKVMTAFYTIPGNQPPVDEKTAFMKNQTLAMRTGPNYMTELAASGMNWDVVSFPHFAGKEGTGSQMNAPFYTIPPAGKNKDAAFQVISYLMSDEVAIELARQGRIPILKSEAVRKEFGKGIAGLESKNISAFFKDTIAKPAPQTKYDGAAKSTFNSVLITLLGGQKDINTGLREMEEQINKQIEQEQRR</sequence>
<dbReference type="PANTHER" id="PTHR43649">
    <property type="entry name" value="ARABINOSE-BINDING PROTEIN-RELATED"/>
    <property type="match status" value="1"/>
</dbReference>
<comment type="caution">
    <text evidence="6">The sequence shown here is derived from an EMBL/GenBank/DDBJ whole genome shotgun (WGS) entry which is preliminary data.</text>
</comment>
<evidence type="ECO:0000256" key="4">
    <source>
        <dbReference type="ARBA" id="ARBA00022729"/>
    </source>
</evidence>
<dbReference type="InterPro" id="IPR006059">
    <property type="entry name" value="SBP"/>
</dbReference>
<dbReference type="GO" id="GO:0030313">
    <property type="term" value="C:cell envelope"/>
    <property type="evidence" value="ECO:0007669"/>
    <property type="project" value="UniProtKB-SubCell"/>
</dbReference>
<feature type="signal peptide" evidence="5">
    <location>
        <begin position="1"/>
        <end position="28"/>
    </location>
</feature>
<dbReference type="PANTHER" id="PTHR43649:SF31">
    <property type="entry name" value="SN-GLYCEROL-3-PHOSPHATE-BINDING PERIPLASMIC PROTEIN UGPB"/>
    <property type="match status" value="1"/>
</dbReference>
<evidence type="ECO:0000256" key="2">
    <source>
        <dbReference type="ARBA" id="ARBA00008520"/>
    </source>
</evidence>
<keyword evidence="7" id="KW-1185">Reference proteome</keyword>
<dbReference type="InterPro" id="IPR050490">
    <property type="entry name" value="Bact_solute-bd_prot1"/>
</dbReference>
<evidence type="ECO:0000256" key="3">
    <source>
        <dbReference type="ARBA" id="ARBA00022448"/>
    </source>
</evidence>
<comment type="subcellular location">
    <subcellularLocation>
        <location evidence="1">Cell envelope</location>
    </subcellularLocation>
</comment>
<proteinExistence type="inferred from homology"/>
<dbReference type="Gene3D" id="3.40.190.10">
    <property type="entry name" value="Periplasmic binding protein-like II"/>
    <property type="match status" value="1"/>
</dbReference>
<protein>
    <submittedName>
        <fullName evidence="6">Extracellular solute-binding protein</fullName>
    </submittedName>
</protein>
<keyword evidence="4 5" id="KW-0732">Signal</keyword>
<dbReference type="PROSITE" id="PS51257">
    <property type="entry name" value="PROKAR_LIPOPROTEIN"/>
    <property type="match status" value="1"/>
</dbReference>
<organism evidence="6 7">
    <name type="scientific">Paenibacillus hemerocallicola</name>
    <dbReference type="NCBI Taxonomy" id="1172614"/>
    <lineage>
        <taxon>Bacteria</taxon>
        <taxon>Bacillati</taxon>
        <taxon>Bacillota</taxon>
        <taxon>Bacilli</taxon>
        <taxon>Bacillales</taxon>
        <taxon>Paenibacillaceae</taxon>
        <taxon>Paenibacillus</taxon>
    </lineage>
</organism>
<evidence type="ECO:0000313" key="7">
    <source>
        <dbReference type="Proteomes" id="UP000307943"/>
    </source>
</evidence>
<dbReference type="EMBL" id="VDCQ01000032">
    <property type="protein sequence ID" value="TNJ64194.1"/>
    <property type="molecule type" value="Genomic_DNA"/>
</dbReference>
<dbReference type="Pfam" id="PF01547">
    <property type="entry name" value="SBP_bac_1"/>
    <property type="match status" value="1"/>
</dbReference>
<feature type="chain" id="PRO_5039189547" evidence="5">
    <location>
        <begin position="29"/>
        <end position="432"/>
    </location>
</feature>
<evidence type="ECO:0000256" key="5">
    <source>
        <dbReference type="SAM" id="SignalP"/>
    </source>
</evidence>
<reference evidence="6 7" key="1">
    <citation type="submission" date="2019-05" db="EMBL/GenBank/DDBJ databases">
        <title>We sequenced the genome of Paenibacillus hemerocallicola KCTC 33185 for further insight into its adaptation and study the phylogeny of Paenibacillus.</title>
        <authorList>
            <person name="Narsing Rao M.P."/>
        </authorList>
    </citation>
    <scope>NUCLEOTIDE SEQUENCE [LARGE SCALE GENOMIC DNA]</scope>
    <source>
        <strain evidence="6 7">KCTC 33185</strain>
    </source>
</reference>
<dbReference type="OrthoDB" id="2544341at2"/>